<organism evidence="2 3">
    <name type="scientific">Cellulosimicrobium arenosum</name>
    <dbReference type="NCBI Taxonomy" id="2708133"/>
    <lineage>
        <taxon>Bacteria</taxon>
        <taxon>Bacillati</taxon>
        <taxon>Actinomycetota</taxon>
        <taxon>Actinomycetes</taxon>
        <taxon>Micrococcales</taxon>
        <taxon>Promicromonosporaceae</taxon>
        <taxon>Cellulosimicrobium</taxon>
    </lineage>
</organism>
<feature type="non-terminal residue" evidence="2">
    <location>
        <position position="52"/>
    </location>
</feature>
<comment type="caution">
    <text evidence="2">The sequence shown here is derived from an EMBL/GenBank/DDBJ whole genome shotgun (WGS) entry which is preliminary data.</text>
</comment>
<sequence length="52" mass="5951">MKTSDVPEGARRQWRADRALRPAMRSPGRPEPSRVVQREFWRQIATGVSSAD</sequence>
<reference evidence="2" key="1">
    <citation type="journal article" date="2018" name="Curr. Microbiol.">
        <title>Cellulosimicrobium arenosum sp. nov., Isolated from Marine Sediment Sand.</title>
        <authorList>
            <person name="Oh M."/>
            <person name="Kim J.H."/>
            <person name="Yoon J.H."/>
            <person name="Schumann P."/>
            <person name="Kim W."/>
        </authorList>
    </citation>
    <scope>NUCLEOTIDE SEQUENCE</scope>
    <source>
        <strain evidence="2">KCTC 49039</strain>
    </source>
</reference>
<dbReference type="Proteomes" id="UP000610846">
    <property type="component" value="Unassembled WGS sequence"/>
</dbReference>
<dbReference type="EMBL" id="JACYHB010000028">
    <property type="protein sequence ID" value="MBD8080795.1"/>
    <property type="molecule type" value="Genomic_DNA"/>
</dbReference>
<protein>
    <submittedName>
        <fullName evidence="2">IS30 family transposase</fullName>
    </submittedName>
</protein>
<gene>
    <name evidence="2" type="ORF">IF651_17280</name>
</gene>
<keyword evidence="3" id="KW-1185">Reference proteome</keyword>
<feature type="region of interest" description="Disordered" evidence="1">
    <location>
        <begin position="1"/>
        <end position="34"/>
    </location>
</feature>
<proteinExistence type="predicted"/>
<name>A0A927PHM1_9MICO</name>
<evidence type="ECO:0000313" key="2">
    <source>
        <dbReference type="EMBL" id="MBD8080795.1"/>
    </source>
</evidence>
<dbReference type="AlphaFoldDB" id="A0A927PHM1"/>
<feature type="compositionally biased region" description="Basic and acidic residues" evidence="1">
    <location>
        <begin position="8"/>
        <end position="20"/>
    </location>
</feature>
<reference evidence="2" key="2">
    <citation type="submission" date="2020-09" db="EMBL/GenBank/DDBJ databases">
        <authorList>
            <person name="Yu Y."/>
        </authorList>
    </citation>
    <scope>NUCLEOTIDE SEQUENCE</scope>
    <source>
        <strain evidence="2">KCTC 49039</strain>
    </source>
</reference>
<evidence type="ECO:0000256" key="1">
    <source>
        <dbReference type="SAM" id="MobiDB-lite"/>
    </source>
</evidence>
<accession>A0A927PHM1</accession>
<evidence type="ECO:0000313" key="3">
    <source>
        <dbReference type="Proteomes" id="UP000610846"/>
    </source>
</evidence>